<dbReference type="Proteomes" id="UP000660704">
    <property type="component" value="Unassembled WGS sequence"/>
</dbReference>
<dbReference type="FunFam" id="2.60.40.60:FF:000039">
    <property type="entry name" value="FAT atypical cadherin 3"/>
    <property type="match status" value="1"/>
</dbReference>
<dbReference type="FunFam" id="2.60.40.60:FF:000092">
    <property type="entry name" value="Protocadherin 8"/>
    <property type="match status" value="1"/>
</dbReference>
<dbReference type="InterPro" id="IPR015919">
    <property type="entry name" value="Cadherin-like_sf"/>
</dbReference>
<dbReference type="GO" id="GO:0007156">
    <property type="term" value="P:homophilic cell adhesion via plasma membrane adhesion molecules"/>
    <property type="evidence" value="ECO:0007669"/>
    <property type="project" value="InterPro"/>
</dbReference>
<organism evidence="14 15">
    <name type="scientific">Donacobius atricapilla</name>
    <dbReference type="NCBI Taxonomy" id="237420"/>
    <lineage>
        <taxon>Eukaryota</taxon>
        <taxon>Metazoa</taxon>
        <taxon>Chordata</taxon>
        <taxon>Craniata</taxon>
        <taxon>Vertebrata</taxon>
        <taxon>Euteleostomi</taxon>
        <taxon>Archelosauria</taxon>
        <taxon>Archosauria</taxon>
        <taxon>Dinosauria</taxon>
        <taxon>Saurischia</taxon>
        <taxon>Theropoda</taxon>
        <taxon>Coelurosauria</taxon>
        <taxon>Aves</taxon>
        <taxon>Neognathae</taxon>
        <taxon>Neoaves</taxon>
        <taxon>Telluraves</taxon>
        <taxon>Australaves</taxon>
        <taxon>Passeriformes</taxon>
        <taxon>Mimidae</taxon>
        <taxon>Donacobius</taxon>
    </lineage>
</organism>
<feature type="domain" description="Cadherin" evidence="13">
    <location>
        <begin position="487"/>
        <end position="572"/>
    </location>
</feature>
<keyword evidence="8" id="KW-1133">Transmembrane helix</keyword>
<keyword evidence="10" id="KW-1015">Disulfide bond</keyword>
<keyword evidence="2" id="KW-0245">EGF-like domain</keyword>
<feature type="domain" description="Cadherin" evidence="13">
    <location>
        <begin position="154"/>
        <end position="261"/>
    </location>
</feature>
<evidence type="ECO:0000313" key="14">
    <source>
        <dbReference type="EMBL" id="NXB80232.1"/>
    </source>
</evidence>
<evidence type="ECO:0000256" key="2">
    <source>
        <dbReference type="ARBA" id="ARBA00022536"/>
    </source>
</evidence>
<feature type="domain" description="Cadherin" evidence="13">
    <location>
        <begin position="52"/>
        <end position="153"/>
    </location>
</feature>
<evidence type="ECO:0000256" key="11">
    <source>
        <dbReference type="ARBA" id="ARBA00023180"/>
    </source>
</evidence>
<keyword evidence="4" id="KW-0732">Signal</keyword>
<keyword evidence="6 12" id="KW-0106">Calcium</keyword>
<dbReference type="PROSITE" id="PS50268">
    <property type="entry name" value="CADHERIN_2"/>
    <property type="match status" value="7"/>
</dbReference>
<keyword evidence="11" id="KW-0325">Glycoprotein</keyword>
<dbReference type="InterPro" id="IPR002126">
    <property type="entry name" value="Cadherin-like_dom"/>
</dbReference>
<evidence type="ECO:0000256" key="1">
    <source>
        <dbReference type="ARBA" id="ARBA00004167"/>
    </source>
</evidence>
<dbReference type="PROSITE" id="PS00232">
    <property type="entry name" value="CADHERIN_1"/>
    <property type="match status" value="5"/>
</dbReference>
<dbReference type="SMART" id="SM00112">
    <property type="entry name" value="CA"/>
    <property type="match status" value="7"/>
</dbReference>
<evidence type="ECO:0000256" key="3">
    <source>
        <dbReference type="ARBA" id="ARBA00022692"/>
    </source>
</evidence>
<dbReference type="SUPFAM" id="SSF49313">
    <property type="entry name" value="Cadherin-like"/>
    <property type="match status" value="7"/>
</dbReference>
<keyword evidence="15" id="KW-1185">Reference proteome</keyword>
<dbReference type="Gene3D" id="2.60.40.60">
    <property type="entry name" value="Cadherins"/>
    <property type="match status" value="7"/>
</dbReference>
<feature type="non-terminal residue" evidence="14">
    <location>
        <position position="1"/>
    </location>
</feature>
<feature type="domain" description="Cadherin" evidence="13">
    <location>
        <begin position="262"/>
        <end position="369"/>
    </location>
</feature>
<reference evidence="14" key="1">
    <citation type="submission" date="2019-09" db="EMBL/GenBank/DDBJ databases">
        <title>Bird 10,000 Genomes (B10K) Project - Family phase.</title>
        <authorList>
            <person name="Zhang G."/>
        </authorList>
    </citation>
    <scope>NUCLEOTIDE SEQUENCE</scope>
    <source>
        <strain evidence="14">B10K-DU-001-63</strain>
        <tissue evidence="14">Muscle</tissue>
    </source>
</reference>
<dbReference type="FunFam" id="2.60.40.60:FF:000020">
    <property type="entry name" value="Dachsous cadherin-related 1b"/>
    <property type="match status" value="1"/>
</dbReference>
<dbReference type="FunFam" id="2.60.40.60:FF:000104">
    <property type="entry name" value="cadherin-23 isoform X1"/>
    <property type="match status" value="1"/>
</dbReference>
<feature type="domain" description="Cadherin" evidence="13">
    <location>
        <begin position="573"/>
        <end position="674"/>
    </location>
</feature>
<feature type="domain" description="Cadherin" evidence="13">
    <location>
        <begin position="386"/>
        <end position="468"/>
    </location>
</feature>
<sequence>DDKGVISTKTKLDYESQKNYTLNISLSDGSTADYATVFIRVTDINDNSPVFDTTNTTIAIAENVTVGTHVTSVSATDVDEGFNGLVVYTLKGGEGKMDIDSSGFILLQKVLDREEQGFYNLTVIASDQGQPARSTALNLAIIVDDINDNAPVFSSSRYEVKVPEDQELGSVLLALSAADRDAGANALVTYQITDQQPQTSSPVFLVNSSTGQLSLSQRLDYETINEFEVKVGASDGGQPTLSTETLVVVCVEDVNDNPPEFSQAVYDVFVFENHQKGSPVYTFSVADKDEYVMVHENFVLLSLEPAVNLPNPRKLRPDGTILVTGSVDRETKEKYELLLVASDNGVPLRQNFTHVSIQVLDVNDNPPQFTRAQYSASIHVAAAKEGEFVLSVSATDLDLGNNAVISYSLMNHSDDFHINNGTGEITLSSNLGHITADTVVTLTVVATDHGVPQLTSNVEDINDNAPVFSAWIQTHLSAPENAAGLDLGTFSATDLDIGDNALISYSLQDDFAGTFHINSSTGKLMTKKSLDREVIDSYKLKIMATDSGKPPQSASLVLSIAVEDVNDNPPVFPQKSYSVTVRENEPPHVILSAVATDADIGYNAIIHYAITGETTSFHVGELSGDIATLQPLDYESHSQYMFILKAFNPGEPHLQDTANITVTVEDVNEEGPVFDQSSY</sequence>
<dbReference type="InterPro" id="IPR020894">
    <property type="entry name" value="Cadherin_CS"/>
</dbReference>
<dbReference type="PANTHER" id="PTHR24025:SF31">
    <property type="entry name" value="NEURAL-CADHERIN"/>
    <property type="match status" value="1"/>
</dbReference>
<dbReference type="Pfam" id="PF00028">
    <property type="entry name" value="Cadherin"/>
    <property type="match status" value="6"/>
</dbReference>
<gene>
    <name evidence="14" type="primary">Stan</name>
    <name evidence="14" type="ORF">DONATR_R06704</name>
</gene>
<feature type="domain" description="Cadherin" evidence="13">
    <location>
        <begin position="1"/>
        <end position="51"/>
    </location>
</feature>
<name>A0A851JV34_9PASS</name>
<evidence type="ECO:0000256" key="12">
    <source>
        <dbReference type="PROSITE-ProRule" id="PRU00043"/>
    </source>
</evidence>
<dbReference type="PRINTS" id="PR00205">
    <property type="entry name" value="CADHERIN"/>
</dbReference>
<dbReference type="GO" id="GO:0005886">
    <property type="term" value="C:plasma membrane"/>
    <property type="evidence" value="ECO:0007669"/>
    <property type="project" value="InterPro"/>
</dbReference>
<evidence type="ECO:0000259" key="13">
    <source>
        <dbReference type="PROSITE" id="PS50268"/>
    </source>
</evidence>
<protein>
    <submittedName>
        <fullName evidence="14">STAN protein</fullName>
    </submittedName>
</protein>
<keyword evidence="5" id="KW-0677">Repeat</keyword>
<feature type="non-terminal residue" evidence="14">
    <location>
        <position position="679"/>
    </location>
</feature>
<evidence type="ECO:0000256" key="5">
    <source>
        <dbReference type="ARBA" id="ARBA00022737"/>
    </source>
</evidence>
<dbReference type="GO" id="GO:0005911">
    <property type="term" value="C:cell-cell junction"/>
    <property type="evidence" value="ECO:0007669"/>
    <property type="project" value="TreeGrafter"/>
</dbReference>
<proteinExistence type="predicted"/>
<dbReference type="FunFam" id="2.60.40.60:FF:000002">
    <property type="entry name" value="Protocadherin alpha 2"/>
    <property type="match status" value="1"/>
</dbReference>
<keyword evidence="7" id="KW-0130">Cell adhesion</keyword>
<evidence type="ECO:0000256" key="9">
    <source>
        <dbReference type="ARBA" id="ARBA00023136"/>
    </source>
</evidence>
<evidence type="ECO:0000256" key="10">
    <source>
        <dbReference type="ARBA" id="ARBA00023157"/>
    </source>
</evidence>
<evidence type="ECO:0000256" key="4">
    <source>
        <dbReference type="ARBA" id="ARBA00022729"/>
    </source>
</evidence>
<dbReference type="GO" id="GO:0005509">
    <property type="term" value="F:calcium ion binding"/>
    <property type="evidence" value="ECO:0007669"/>
    <property type="project" value="UniProtKB-UniRule"/>
</dbReference>
<dbReference type="FunFam" id="2.60.40.60:FF:000116">
    <property type="entry name" value="Dachsous cadherin-related 2"/>
    <property type="match status" value="1"/>
</dbReference>
<dbReference type="CDD" id="cd11304">
    <property type="entry name" value="Cadherin_repeat"/>
    <property type="match status" value="6"/>
</dbReference>
<evidence type="ECO:0000313" key="15">
    <source>
        <dbReference type="Proteomes" id="UP000660704"/>
    </source>
</evidence>
<dbReference type="InterPro" id="IPR050971">
    <property type="entry name" value="Cadherin-domain_protein"/>
</dbReference>
<comment type="caution">
    <text evidence="14">The sequence shown here is derived from an EMBL/GenBank/DDBJ whole genome shotgun (WGS) entry which is preliminary data.</text>
</comment>
<keyword evidence="3" id="KW-0812">Transmembrane</keyword>
<evidence type="ECO:0000256" key="7">
    <source>
        <dbReference type="ARBA" id="ARBA00022889"/>
    </source>
</evidence>
<dbReference type="GO" id="GO:0007163">
    <property type="term" value="P:establishment or maintenance of cell polarity"/>
    <property type="evidence" value="ECO:0007669"/>
    <property type="project" value="UniProtKB-ARBA"/>
</dbReference>
<dbReference type="PANTHER" id="PTHR24025">
    <property type="entry name" value="DESMOGLEIN FAMILY MEMBER"/>
    <property type="match status" value="1"/>
</dbReference>
<dbReference type="EMBL" id="WBMY01015166">
    <property type="protein sequence ID" value="NXB80232.1"/>
    <property type="molecule type" value="Genomic_DNA"/>
</dbReference>
<comment type="subcellular location">
    <subcellularLocation>
        <location evidence="1">Membrane</location>
        <topology evidence="1">Single-pass membrane protein</topology>
    </subcellularLocation>
</comment>
<keyword evidence="9" id="KW-0472">Membrane</keyword>
<evidence type="ECO:0000256" key="8">
    <source>
        <dbReference type="ARBA" id="ARBA00022989"/>
    </source>
</evidence>
<evidence type="ECO:0000256" key="6">
    <source>
        <dbReference type="ARBA" id="ARBA00022837"/>
    </source>
</evidence>
<dbReference type="AlphaFoldDB" id="A0A851JV34"/>
<accession>A0A851JV34</accession>